<dbReference type="PANTHER" id="PTHR46696:SF1">
    <property type="entry name" value="CYTOCHROME P450 YJIB-RELATED"/>
    <property type="match status" value="1"/>
</dbReference>
<sequence>MMNKHTMINFAKRVYFAFWWRAHTVKSFLIKKKEIDRLVFTFGGRNDNWPTVGRSLYKEHKIFRRVIQNCDDILTEHGGTEIRSYFEGEVNPHIFEDESKFTCITAIQLATVDLYNSNGIYPNAVMGVSMGEPAAAYAAGALTLKEALKISLSYMTLYKVERMQYAFVFLNLNFNEALDFCKRSPVWAEIIYEDSPQAQLIACDKDDIDQLKQFFLVEGMAFNFAAEKTFIPYHTSRIRLQHKLLYKYYEDIEPKPLKCDYYSPTLGKMIPGNIVLDREYWYNLVCLPVLFAKTLQAVLNDGYKTFLQIGPPAISERQFNAVCKPVEIKVFNSMQSESVEIANHNLLQKQLTKIKFERSYLIDDEIITLTNFKQTFNIYNDPSPLSFEYLRKYGAVHFLPAHTAWLVLGYNEVEYILKQPQIFSSSILKDYDPILLGADPETHKIIRNLLQPLFSPEVISELAQFTAVTAQQLLDLIFQQDNFDMVKDYSDPLSLLVLCNFFGLSSENAERMLNFTGKDYQNMLYWQRLQEFFETEFLICELHKQDCLWGKLRQLVINNEFILSDATSLLRIIWTAGMATTSALISSAIYITLTEPALADQLMDDEKQIGRFIEECLRLQTPITAVHRIATQEVILQEQTIPAGSTLMLNLRSAMTDPDHYTEPERFSLTRPAKRHLAFGAGIHQCIGMGMARAEARGAIQTLLTRLPDLKKYIYTKPEYNKGSDLVIMSSLKLSKKS</sequence>
<dbReference type="PANTHER" id="PTHR46696">
    <property type="entry name" value="P450, PUTATIVE (EUROFUNG)-RELATED"/>
    <property type="match status" value="1"/>
</dbReference>
<keyword evidence="4" id="KW-1185">Reference proteome</keyword>
<dbReference type="InterPro" id="IPR017972">
    <property type="entry name" value="Cyt_P450_CS"/>
</dbReference>
<name>C6XWS9_PEDHD</name>
<organism evidence="3 4">
    <name type="scientific">Pedobacter heparinus (strain ATCC 13125 / DSM 2366 / CIP 104194 / JCM 7457 / NBRC 12017 / NCIMB 9290 / NRRL B-14731 / HIM 762-3)</name>
    <dbReference type="NCBI Taxonomy" id="485917"/>
    <lineage>
        <taxon>Bacteria</taxon>
        <taxon>Pseudomonadati</taxon>
        <taxon>Bacteroidota</taxon>
        <taxon>Sphingobacteriia</taxon>
        <taxon>Sphingobacteriales</taxon>
        <taxon>Sphingobacteriaceae</taxon>
        <taxon>Pedobacter</taxon>
    </lineage>
</organism>
<dbReference type="InterPro" id="IPR016035">
    <property type="entry name" value="Acyl_Trfase/lysoPLipase"/>
</dbReference>
<dbReference type="RefSeq" id="WP_015807836.1">
    <property type="nucleotide sequence ID" value="NC_013061.1"/>
</dbReference>
<comment type="similarity">
    <text evidence="1">Belongs to the cytochrome P450 family.</text>
</comment>
<dbReference type="eggNOG" id="COG3321">
    <property type="taxonomic scope" value="Bacteria"/>
</dbReference>
<feature type="domain" description="Malonyl-CoA:ACP transacylase (MAT)" evidence="2">
    <location>
        <begin position="41"/>
        <end position="338"/>
    </location>
</feature>
<dbReference type="Pfam" id="PF00698">
    <property type="entry name" value="Acyl_transf_1"/>
    <property type="match status" value="1"/>
</dbReference>
<dbReference type="GO" id="GO:0016705">
    <property type="term" value="F:oxidoreductase activity, acting on paired donors, with incorporation or reduction of molecular oxygen"/>
    <property type="evidence" value="ECO:0007669"/>
    <property type="project" value="InterPro"/>
</dbReference>
<dbReference type="Gene3D" id="1.10.630.10">
    <property type="entry name" value="Cytochrome P450"/>
    <property type="match status" value="1"/>
</dbReference>
<reference evidence="3 4" key="1">
    <citation type="journal article" date="2009" name="Stand. Genomic Sci.">
        <title>Complete genome sequence of Pedobacter heparinus type strain (HIM 762-3).</title>
        <authorList>
            <person name="Han C."/>
            <person name="Spring S."/>
            <person name="Lapidus A."/>
            <person name="Del Rio T.G."/>
            <person name="Tice H."/>
            <person name="Copeland A."/>
            <person name="Cheng J.F."/>
            <person name="Lucas S."/>
            <person name="Chen F."/>
            <person name="Nolan M."/>
            <person name="Bruce D."/>
            <person name="Goodwin L."/>
            <person name="Pitluck S."/>
            <person name="Ivanova N."/>
            <person name="Mavromatis K."/>
            <person name="Mikhailova N."/>
            <person name="Pati A."/>
            <person name="Chen A."/>
            <person name="Palaniappan K."/>
            <person name="Land M."/>
            <person name="Hauser L."/>
            <person name="Chang Y.J."/>
            <person name="Jeffries C.C."/>
            <person name="Saunders E."/>
            <person name="Chertkov O."/>
            <person name="Brettin T."/>
            <person name="Goker M."/>
            <person name="Rohde M."/>
            <person name="Bristow J."/>
            <person name="Eisen J.A."/>
            <person name="Markowitz V."/>
            <person name="Hugenholtz P."/>
            <person name="Kyrpides N.C."/>
            <person name="Klenk H.P."/>
            <person name="Detter J.C."/>
        </authorList>
    </citation>
    <scope>NUCLEOTIDE SEQUENCE [LARGE SCALE GENOMIC DNA]</scope>
    <source>
        <strain evidence="4">ATCC 13125 / DSM 2366 / CIP 104194 / JCM 7457 / NBRC 12017 / NCIMB 9290 / NRRL B-14731 / HIM 762-3</strain>
    </source>
</reference>
<dbReference type="Gene3D" id="3.40.366.10">
    <property type="entry name" value="Malonyl-Coenzyme A Acyl Carrier Protein, domain 2"/>
    <property type="match status" value="1"/>
</dbReference>
<dbReference type="AlphaFoldDB" id="C6XWS9"/>
<dbReference type="Proteomes" id="UP000000852">
    <property type="component" value="Chromosome"/>
</dbReference>
<gene>
    <name evidence="3" type="ordered locus">Phep_2018</name>
</gene>
<evidence type="ECO:0000313" key="3">
    <source>
        <dbReference type="EMBL" id="ACU04223.1"/>
    </source>
</evidence>
<dbReference type="SUPFAM" id="SSF48264">
    <property type="entry name" value="Cytochrome P450"/>
    <property type="match status" value="1"/>
</dbReference>
<accession>C6XWS9</accession>
<protein>
    <submittedName>
        <fullName evidence="3">Acyl transferase</fullName>
    </submittedName>
</protein>
<dbReference type="InterPro" id="IPR014043">
    <property type="entry name" value="Acyl_transferase_dom"/>
</dbReference>
<dbReference type="Pfam" id="PF00067">
    <property type="entry name" value="p450"/>
    <property type="match status" value="1"/>
</dbReference>
<dbReference type="HOGENOM" id="CLU_375900_0_0_10"/>
<evidence type="ECO:0000259" key="2">
    <source>
        <dbReference type="SMART" id="SM00827"/>
    </source>
</evidence>
<dbReference type="InterPro" id="IPR001227">
    <property type="entry name" value="Ac_transferase_dom_sf"/>
</dbReference>
<keyword evidence="3" id="KW-0808">Transferase</keyword>
<dbReference type="SUPFAM" id="SSF52151">
    <property type="entry name" value="FabD/lysophospholipase-like"/>
    <property type="match status" value="1"/>
</dbReference>
<proteinExistence type="inferred from homology"/>
<evidence type="ECO:0000313" key="4">
    <source>
        <dbReference type="Proteomes" id="UP000000852"/>
    </source>
</evidence>
<dbReference type="EMBL" id="CP001681">
    <property type="protein sequence ID" value="ACU04223.1"/>
    <property type="molecule type" value="Genomic_DNA"/>
</dbReference>
<evidence type="ECO:0000256" key="1">
    <source>
        <dbReference type="ARBA" id="ARBA00010617"/>
    </source>
</evidence>
<dbReference type="InterPro" id="IPR001128">
    <property type="entry name" value="Cyt_P450"/>
</dbReference>
<dbReference type="PRINTS" id="PR00359">
    <property type="entry name" value="BP450"/>
</dbReference>
<dbReference type="GO" id="GO:0020037">
    <property type="term" value="F:heme binding"/>
    <property type="evidence" value="ECO:0007669"/>
    <property type="project" value="InterPro"/>
</dbReference>
<dbReference type="InterPro" id="IPR002397">
    <property type="entry name" value="Cyt_P450_B"/>
</dbReference>
<dbReference type="GO" id="GO:0016740">
    <property type="term" value="F:transferase activity"/>
    <property type="evidence" value="ECO:0007669"/>
    <property type="project" value="UniProtKB-KW"/>
</dbReference>
<dbReference type="PROSITE" id="PS00086">
    <property type="entry name" value="CYTOCHROME_P450"/>
    <property type="match status" value="1"/>
</dbReference>
<dbReference type="GO" id="GO:0005506">
    <property type="term" value="F:iron ion binding"/>
    <property type="evidence" value="ECO:0007669"/>
    <property type="project" value="InterPro"/>
</dbReference>
<dbReference type="InterPro" id="IPR036396">
    <property type="entry name" value="Cyt_P450_sf"/>
</dbReference>
<dbReference type="GO" id="GO:0004497">
    <property type="term" value="F:monooxygenase activity"/>
    <property type="evidence" value="ECO:0007669"/>
    <property type="project" value="InterPro"/>
</dbReference>
<dbReference type="STRING" id="485917.Phep_2018"/>
<dbReference type="OrthoDB" id="9801155at2"/>
<dbReference type="KEGG" id="phe:Phep_2018"/>
<dbReference type="eggNOG" id="COG2124">
    <property type="taxonomic scope" value="Bacteria"/>
</dbReference>
<dbReference type="SMART" id="SM00827">
    <property type="entry name" value="PKS_AT"/>
    <property type="match status" value="1"/>
</dbReference>